<dbReference type="EMBL" id="CP053941">
    <property type="protein sequence ID" value="QKG94093.1"/>
    <property type="molecule type" value="Genomic_DNA"/>
</dbReference>
<organism evidence="1 2">
    <name type="scientific">Halorubrum salinarum</name>
    <dbReference type="NCBI Taxonomy" id="2739057"/>
    <lineage>
        <taxon>Archaea</taxon>
        <taxon>Methanobacteriati</taxon>
        <taxon>Methanobacteriota</taxon>
        <taxon>Stenosarchaea group</taxon>
        <taxon>Halobacteria</taxon>
        <taxon>Halobacteriales</taxon>
        <taxon>Haloferacaceae</taxon>
        <taxon>Halorubrum</taxon>
    </lineage>
</organism>
<evidence type="ECO:0000313" key="2">
    <source>
        <dbReference type="Proteomes" id="UP000505020"/>
    </source>
</evidence>
<dbReference type="AlphaFoldDB" id="A0A7D3Y2Y7"/>
<sequence>MTQHGTVLTIGGQLGDDSATVFENLDDVQFTDAASSMGSWSATVPSDGGFADAIFEDIYIYHEDDILFGGELESFDDDYSAGTTTLSGRGALVTLDRVTDTVTYSDTTVYEALRDAWSNTQFDVSVLPPNRELFNKTYPSESDHIRKWGWEGDDDGLTGIDTSGAFVERNRLVIDDPNLMLDDTNGGTQYPSIRPDTSVRYFAMLVETASPVTEFKVGLKQMNLSGTQWDTVSYDTPQRFHVFHFEFADGDDRYRPMLETTGETLEILRTELMAPDPDGFATIDEVELEGTVFENLQRLHELGAYTFTVRDYGTLDIEAVPVGTIAREPDWRVTDATRTLDFTDYANVVTVHGRTRNDGTQATATRKNQSEIDELAARGVGDNGEIQHFEKNPELETQSEVDSRAERLLEESVNERDEAGTLEIAPQYVAPGFTYPVSNWGDAFQYGSQIGTNSLYFDGTSHAEFEFTYSSSDGPDGGVWTTELWLHPDCIASLNADEWVTLLHVQNETAEAEIRLYGDGSINVGEPAGSAYMTRTDPGVLRDGDAQRLSVVWRHDERRVYVDGQLEAEYSSANPSEYDQIYVDADGATCYIGADGDGNHHYTGGIDDVRFWVDSGPRSQATIRETYDIDLLETEADLGAMPVYFRFDDMTDPSTFINDGDVAQYNTDTTNAGAEFQDAFGQLEEVQYSLGTGDTISLDFDISGRIDTELIKTQRTSRSNRRSL</sequence>
<proteinExistence type="predicted"/>
<dbReference type="Proteomes" id="UP000505020">
    <property type="component" value="Chromosome"/>
</dbReference>
<accession>A0A7D3Y2Y7</accession>
<dbReference type="SUPFAM" id="SSF49899">
    <property type="entry name" value="Concanavalin A-like lectins/glucanases"/>
    <property type="match status" value="1"/>
</dbReference>
<reference evidence="1 2" key="1">
    <citation type="submission" date="2020-05" db="EMBL/GenBank/DDBJ databases">
        <title>Halorubrum RHB-C sp.nov., an extremely halophilic archaeon isolated from solar salt farm.</title>
        <authorList>
            <person name="Ho H."/>
            <person name="Danganan R.E."/>
            <person name="Dedeles G.R."/>
            <person name="Kim S.-G."/>
        </authorList>
    </citation>
    <scope>NUCLEOTIDE SEQUENCE [LARGE SCALE GENOMIC DNA]</scope>
    <source>
        <strain evidence="1 2">RHB-C</strain>
    </source>
</reference>
<evidence type="ECO:0000313" key="1">
    <source>
        <dbReference type="EMBL" id="QKG94093.1"/>
    </source>
</evidence>
<dbReference type="RefSeq" id="WP_173230756.1">
    <property type="nucleotide sequence ID" value="NZ_CP053941.1"/>
</dbReference>
<dbReference type="InterPro" id="IPR013320">
    <property type="entry name" value="ConA-like_dom_sf"/>
</dbReference>
<dbReference type="Pfam" id="PF13385">
    <property type="entry name" value="Laminin_G_3"/>
    <property type="match status" value="1"/>
</dbReference>
<keyword evidence="2" id="KW-1185">Reference proteome</keyword>
<protein>
    <submittedName>
        <fullName evidence="1">Uncharacterized protein</fullName>
    </submittedName>
</protein>
<name>A0A7D3Y2Y7_9EURY</name>
<dbReference type="KEGG" id="hsai:HPS36_14885"/>
<dbReference type="GeneID" id="55596313"/>
<gene>
    <name evidence="1" type="ORF">HPS36_14885</name>
</gene>
<dbReference type="Gene3D" id="2.60.120.200">
    <property type="match status" value="1"/>
</dbReference>